<evidence type="ECO:0000256" key="1">
    <source>
        <dbReference type="SAM" id="Phobius"/>
    </source>
</evidence>
<feature type="transmembrane region" description="Helical" evidence="1">
    <location>
        <begin position="20"/>
        <end position="41"/>
    </location>
</feature>
<name>A0A8X8B7J3_BRACI</name>
<protein>
    <submittedName>
        <fullName evidence="2">Uncharacterized protein</fullName>
    </submittedName>
</protein>
<keyword evidence="1" id="KW-0812">Transmembrane</keyword>
<evidence type="ECO:0000313" key="3">
    <source>
        <dbReference type="Proteomes" id="UP000886595"/>
    </source>
</evidence>
<gene>
    <name evidence="2" type="ORF">Bca52824_007065</name>
</gene>
<reference evidence="2 3" key="1">
    <citation type="submission" date="2020-02" db="EMBL/GenBank/DDBJ databases">
        <authorList>
            <person name="Ma Q."/>
            <person name="Huang Y."/>
            <person name="Song X."/>
            <person name="Pei D."/>
        </authorList>
    </citation>
    <scope>NUCLEOTIDE SEQUENCE [LARGE SCALE GENOMIC DNA]</scope>
    <source>
        <strain evidence="2">Sxm20200214</strain>
        <tissue evidence="2">Leaf</tissue>
    </source>
</reference>
<keyword evidence="3" id="KW-1185">Reference proteome</keyword>
<evidence type="ECO:0000313" key="2">
    <source>
        <dbReference type="EMBL" id="KAG2324337.1"/>
    </source>
</evidence>
<sequence>MRLVCSSRSARNSRQRQRSLLVFSARLPALVLIYMSVPLTVSSVTRSRYWTRLSPLSSSAEPTAS</sequence>
<comment type="caution">
    <text evidence="2">The sequence shown here is derived from an EMBL/GenBank/DDBJ whole genome shotgun (WGS) entry which is preliminary data.</text>
</comment>
<accession>A0A8X8B7J3</accession>
<dbReference type="Proteomes" id="UP000886595">
    <property type="component" value="Unassembled WGS sequence"/>
</dbReference>
<proteinExistence type="predicted"/>
<dbReference type="AlphaFoldDB" id="A0A8X8B7J3"/>
<organism evidence="2 3">
    <name type="scientific">Brassica carinata</name>
    <name type="common">Ethiopian mustard</name>
    <name type="synonym">Abyssinian cabbage</name>
    <dbReference type="NCBI Taxonomy" id="52824"/>
    <lineage>
        <taxon>Eukaryota</taxon>
        <taxon>Viridiplantae</taxon>
        <taxon>Streptophyta</taxon>
        <taxon>Embryophyta</taxon>
        <taxon>Tracheophyta</taxon>
        <taxon>Spermatophyta</taxon>
        <taxon>Magnoliopsida</taxon>
        <taxon>eudicotyledons</taxon>
        <taxon>Gunneridae</taxon>
        <taxon>Pentapetalae</taxon>
        <taxon>rosids</taxon>
        <taxon>malvids</taxon>
        <taxon>Brassicales</taxon>
        <taxon>Brassicaceae</taxon>
        <taxon>Brassiceae</taxon>
        <taxon>Brassica</taxon>
    </lineage>
</organism>
<keyword evidence="1" id="KW-1133">Transmembrane helix</keyword>
<keyword evidence="1" id="KW-0472">Membrane</keyword>
<dbReference type="EMBL" id="JAAMPC010000002">
    <property type="protein sequence ID" value="KAG2324337.1"/>
    <property type="molecule type" value="Genomic_DNA"/>
</dbReference>